<accession>A0AAP2RGB0</accession>
<dbReference type="Gene3D" id="3.40.50.1000">
    <property type="entry name" value="HAD superfamily/HAD-like"/>
    <property type="match status" value="1"/>
</dbReference>
<dbReference type="RefSeq" id="WP_231061062.1">
    <property type="nucleotide sequence ID" value="NZ_JAJNOR010000001.1"/>
</dbReference>
<sequence length="220" mass="24402">MIQIPDSIKAVIFDLDGTLVDSMSMWKDIDVEFLGRFHIPLPEDLSDAVEGMSFSETACYFKERFQIPMSIQEIKDCWNQMALYQYSHEVPLKPGVKAFLEYLRTRGIPMGIATSNSRELVTAVTDALNISEFFSVIAVGCQVAKGKPAPDIYLCVAESLGEKPEHCLVFEDVPAGILAGKRAGMTVWAVADGYSEAAREEKKRLADGFVETYSEIDLSV</sequence>
<dbReference type="NCBIfam" id="TIGR01549">
    <property type="entry name" value="HAD-SF-IA-v1"/>
    <property type="match status" value="1"/>
</dbReference>
<dbReference type="Pfam" id="PF13419">
    <property type="entry name" value="HAD_2"/>
    <property type="match status" value="1"/>
</dbReference>
<dbReference type="InterPro" id="IPR023198">
    <property type="entry name" value="PGP-like_dom2"/>
</dbReference>
<reference evidence="1 2" key="1">
    <citation type="submission" date="2021-11" db="EMBL/GenBank/DDBJ databases">
        <title>Lacrimispora sp. nov. NSJ-141 isolated from human feces.</title>
        <authorList>
            <person name="Abdugheni R."/>
        </authorList>
    </citation>
    <scope>NUCLEOTIDE SEQUENCE [LARGE SCALE GENOMIC DNA]</scope>
    <source>
        <strain evidence="1 2">NSJ-141</strain>
    </source>
</reference>
<name>A0AAP2RGB0_9FIRM</name>
<dbReference type="GO" id="GO:0016791">
    <property type="term" value="F:phosphatase activity"/>
    <property type="evidence" value="ECO:0007669"/>
    <property type="project" value="TreeGrafter"/>
</dbReference>
<dbReference type="Proteomes" id="UP001299265">
    <property type="component" value="Unassembled WGS sequence"/>
</dbReference>
<dbReference type="InterPro" id="IPR041492">
    <property type="entry name" value="HAD_2"/>
</dbReference>
<dbReference type="Gene3D" id="1.10.150.240">
    <property type="entry name" value="Putative phosphatase, domain 2"/>
    <property type="match status" value="1"/>
</dbReference>
<dbReference type="InterPro" id="IPR036412">
    <property type="entry name" value="HAD-like_sf"/>
</dbReference>
<dbReference type="InterPro" id="IPR023214">
    <property type="entry name" value="HAD_sf"/>
</dbReference>
<evidence type="ECO:0000313" key="2">
    <source>
        <dbReference type="Proteomes" id="UP001299265"/>
    </source>
</evidence>
<dbReference type="SFLD" id="SFLDG01129">
    <property type="entry name" value="C1.5:_HAD__Beta-PGM__Phosphata"/>
    <property type="match status" value="1"/>
</dbReference>
<gene>
    <name evidence="1" type="ORF">LQE92_00510</name>
</gene>
<keyword evidence="2" id="KW-1185">Reference proteome</keyword>
<dbReference type="NCBIfam" id="TIGR01509">
    <property type="entry name" value="HAD-SF-IA-v3"/>
    <property type="match status" value="1"/>
</dbReference>
<protein>
    <submittedName>
        <fullName evidence="1">HAD family phosphatase</fullName>
    </submittedName>
</protein>
<dbReference type="SFLD" id="SFLDG01135">
    <property type="entry name" value="C1.5.6:_HAD__Beta-PGM__Phospha"/>
    <property type="match status" value="1"/>
</dbReference>
<evidence type="ECO:0000313" key="1">
    <source>
        <dbReference type="EMBL" id="MCD2491105.1"/>
    </source>
</evidence>
<dbReference type="SUPFAM" id="SSF56784">
    <property type="entry name" value="HAD-like"/>
    <property type="match status" value="1"/>
</dbReference>
<dbReference type="PRINTS" id="PR00413">
    <property type="entry name" value="HADHALOGNASE"/>
</dbReference>
<dbReference type="PANTHER" id="PTHR18901:SF38">
    <property type="entry name" value="PSEUDOURIDINE-5'-PHOSPHATASE"/>
    <property type="match status" value="1"/>
</dbReference>
<dbReference type="CDD" id="cd07505">
    <property type="entry name" value="HAD_BPGM-like"/>
    <property type="match status" value="1"/>
</dbReference>
<dbReference type="EMBL" id="JAJNOR010000001">
    <property type="protein sequence ID" value="MCD2491105.1"/>
    <property type="molecule type" value="Genomic_DNA"/>
</dbReference>
<dbReference type="PANTHER" id="PTHR18901">
    <property type="entry name" value="2-DEOXYGLUCOSE-6-PHOSPHATE PHOSPHATASE 2"/>
    <property type="match status" value="1"/>
</dbReference>
<proteinExistence type="predicted"/>
<dbReference type="SFLD" id="SFLDS00003">
    <property type="entry name" value="Haloacid_Dehalogenase"/>
    <property type="match status" value="1"/>
</dbReference>
<dbReference type="InterPro" id="IPR006439">
    <property type="entry name" value="HAD-SF_hydro_IA"/>
</dbReference>
<organism evidence="1 2">
    <name type="scientific">Lientehia hominis</name>
    <dbReference type="NCBI Taxonomy" id="2897778"/>
    <lineage>
        <taxon>Bacteria</taxon>
        <taxon>Bacillati</taxon>
        <taxon>Bacillota</taxon>
        <taxon>Clostridia</taxon>
        <taxon>Lachnospirales</taxon>
        <taxon>Lachnospiraceae</taxon>
        <taxon>Lientehia</taxon>
    </lineage>
</organism>
<comment type="caution">
    <text evidence="1">The sequence shown here is derived from an EMBL/GenBank/DDBJ whole genome shotgun (WGS) entry which is preliminary data.</text>
</comment>
<dbReference type="AlphaFoldDB" id="A0AAP2RGB0"/>